<gene>
    <name evidence="1" type="ORF">SAMN04488050_102150</name>
</gene>
<name>A0A1I6QL81_9RHOB</name>
<protein>
    <submittedName>
        <fullName evidence="1">Uncharacterized protein</fullName>
    </submittedName>
</protein>
<evidence type="ECO:0000313" key="1">
    <source>
        <dbReference type="EMBL" id="SFS53257.1"/>
    </source>
</evidence>
<accession>A0A1I6QL81</accession>
<organism evidence="1 2">
    <name type="scientific">Alloyangia pacifica</name>
    <dbReference type="NCBI Taxonomy" id="311180"/>
    <lineage>
        <taxon>Bacteria</taxon>
        <taxon>Pseudomonadati</taxon>
        <taxon>Pseudomonadota</taxon>
        <taxon>Alphaproteobacteria</taxon>
        <taxon>Rhodobacterales</taxon>
        <taxon>Roseobacteraceae</taxon>
        <taxon>Alloyangia</taxon>
    </lineage>
</organism>
<keyword evidence="2" id="KW-1185">Reference proteome</keyword>
<dbReference type="Proteomes" id="UP000199392">
    <property type="component" value="Unassembled WGS sequence"/>
</dbReference>
<reference evidence="2" key="1">
    <citation type="submission" date="2016-10" db="EMBL/GenBank/DDBJ databases">
        <authorList>
            <person name="Varghese N."/>
            <person name="Submissions S."/>
        </authorList>
    </citation>
    <scope>NUCLEOTIDE SEQUENCE [LARGE SCALE GENOMIC DNA]</scope>
    <source>
        <strain evidence="2">DSM 26894</strain>
    </source>
</reference>
<sequence>MLDWRRYRRRRQKIAMYSNSAALAYRVFVHLTRTRPHFRAAGDFLEPIEKVFG</sequence>
<dbReference type="AlphaFoldDB" id="A0A1I6QL81"/>
<evidence type="ECO:0000313" key="2">
    <source>
        <dbReference type="Proteomes" id="UP000199392"/>
    </source>
</evidence>
<proteinExistence type="predicted"/>
<dbReference type="EMBL" id="FOZW01000002">
    <property type="protein sequence ID" value="SFS53257.1"/>
    <property type="molecule type" value="Genomic_DNA"/>
</dbReference>